<dbReference type="InterPro" id="IPR036770">
    <property type="entry name" value="Ankyrin_rpt-contain_sf"/>
</dbReference>
<name>A0A9P8QKR4_9HYPO</name>
<dbReference type="EMBL" id="JAIWOZ010000003">
    <property type="protein sequence ID" value="KAH6607195.1"/>
    <property type="molecule type" value="Genomic_DNA"/>
</dbReference>
<dbReference type="PANTHER" id="PTHR24193:SF125">
    <property type="entry name" value="PROTEIN FEM-1 HOMOLOG CG6966-LIKE PROTEIN"/>
    <property type="match status" value="1"/>
</dbReference>
<keyword evidence="2 3" id="KW-0040">ANK repeat</keyword>
<gene>
    <name evidence="4" type="ORF">Trco_003508</name>
</gene>
<sequence length="586" mass="64854">MVLDKIPTEILVHIGRSITSEKDLGALVLTSRHMYQNLNAVLYDLNLRRGDVQNSCVTWAALNNSIATIKRARSYGANLDVYDVATEPRLREDWLVKHNGASRRVVPPLHLTVFNGFHHITEYLLDNGATIDMPSIGLCSCRSASFRPPQPAWFPLHSALCHGIEGHVSAEMLIRRGARKEASGCPGLGYRTVTRQPSLSRLVAGLGYLGENNRDNEGWPPLHLASRDGMDEVVAAILELTDTDVMSVVPDMNLSALHCSVAQRNVNTTRMLLEAPGAHVQAVDSGQRTILYSAARGANDGSAAVIISLLVAAGADVDQADENGVTPLYAAASRRFHCDYPNFMAVEALLSHGANPFTYTADHDGMSIFHQLLGPCPSLREVVRSRRAVLLRLVELGVDFDTRCRIGQNIVEAHLESDGTPLFFAAAIARDLECTEILLRAGANPNSSVLERRRGHQEQSILYGLFRHMWDNTYQSAPPLSHAGPIIVLLLRHGSSLESINGEECALGYACRRQRDGVDYTLLDFLLQHATGRNISLEYLESLIAENERQYGRCHREVFADHYDVVRQKLVNFKQRAFGQVTLWQE</sequence>
<dbReference type="Pfam" id="PF12796">
    <property type="entry name" value="Ank_2"/>
    <property type="match status" value="1"/>
</dbReference>
<evidence type="ECO:0000256" key="1">
    <source>
        <dbReference type="ARBA" id="ARBA00022737"/>
    </source>
</evidence>
<evidence type="ECO:0000313" key="4">
    <source>
        <dbReference type="EMBL" id="KAH6607195.1"/>
    </source>
</evidence>
<dbReference type="SUPFAM" id="SSF48403">
    <property type="entry name" value="Ankyrin repeat"/>
    <property type="match status" value="2"/>
</dbReference>
<dbReference type="GO" id="GO:0000976">
    <property type="term" value="F:transcription cis-regulatory region binding"/>
    <property type="evidence" value="ECO:0007669"/>
    <property type="project" value="TreeGrafter"/>
</dbReference>
<dbReference type="Proteomes" id="UP000827724">
    <property type="component" value="Unassembled WGS sequence"/>
</dbReference>
<keyword evidence="1" id="KW-0677">Repeat</keyword>
<evidence type="ECO:0000313" key="5">
    <source>
        <dbReference type="Proteomes" id="UP000827724"/>
    </source>
</evidence>
<dbReference type="SMART" id="SM00248">
    <property type="entry name" value="ANK"/>
    <property type="match status" value="7"/>
</dbReference>
<dbReference type="GO" id="GO:0045944">
    <property type="term" value="P:positive regulation of transcription by RNA polymerase II"/>
    <property type="evidence" value="ECO:0007669"/>
    <property type="project" value="TreeGrafter"/>
</dbReference>
<dbReference type="GO" id="GO:0005634">
    <property type="term" value="C:nucleus"/>
    <property type="evidence" value="ECO:0007669"/>
    <property type="project" value="TreeGrafter"/>
</dbReference>
<accession>A0A9P8QKR4</accession>
<feature type="repeat" description="ANK" evidence="3">
    <location>
        <begin position="286"/>
        <end position="322"/>
    </location>
</feature>
<dbReference type="OrthoDB" id="4881102at2759"/>
<dbReference type="InterPro" id="IPR050663">
    <property type="entry name" value="Ankyrin-SOCS_Box"/>
</dbReference>
<dbReference type="InterPro" id="IPR002110">
    <property type="entry name" value="Ankyrin_rpt"/>
</dbReference>
<dbReference type="Pfam" id="PF00023">
    <property type="entry name" value="Ank"/>
    <property type="match status" value="1"/>
</dbReference>
<keyword evidence="5" id="KW-1185">Reference proteome</keyword>
<proteinExistence type="predicted"/>
<evidence type="ECO:0000256" key="2">
    <source>
        <dbReference type="ARBA" id="ARBA00023043"/>
    </source>
</evidence>
<organism evidence="4 5">
    <name type="scientific">Trichoderma cornu-damae</name>
    <dbReference type="NCBI Taxonomy" id="654480"/>
    <lineage>
        <taxon>Eukaryota</taxon>
        <taxon>Fungi</taxon>
        <taxon>Dikarya</taxon>
        <taxon>Ascomycota</taxon>
        <taxon>Pezizomycotina</taxon>
        <taxon>Sordariomycetes</taxon>
        <taxon>Hypocreomycetidae</taxon>
        <taxon>Hypocreales</taxon>
        <taxon>Hypocreaceae</taxon>
        <taxon>Trichoderma</taxon>
    </lineage>
</organism>
<evidence type="ECO:0000256" key="3">
    <source>
        <dbReference type="PROSITE-ProRule" id="PRU00023"/>
    </source>
</evidence>
<dbReference type="PROSITE" id="PS50088">
    <property type="entry name" value="ANK_REPEAT"/>
    <property type="match status" value="2"/>
</dbReference>
<dbReference type="PANTHER" id="PTHR24193">
    <property type="entry name" value="ANKYRIN REPEAT PROTEIN"/>
    <property type="match status" value="1"/>
</dbReference>
<feature type="repeat" description="ANK" evidence="3">
    <location>
        <begin position="108"/>
        <end position="136"/>
    </location>
</feature>
<comment type="caution">
    <text evidence="4">The sequence shown here is derived from an EMBL/GenBank/DDBJ whole genome shotgun (WGS) entry which is preliminary data.</text>
</comment>
<dbReference type="AlphaFoldDB" id="A0A9P8QKR4"/>
<reference evidence="4" key="1">
    <citation type="submission" date="2021-08" db="EMBL/GenBank/DDBJ databases">
        <title>Chromosome-Level Trichoderma cornu-damae using Hi-C Data.</title>
        <authorList>
            <person name="Kim C.S."/>
        </authorList>
    </citation>
    <scope>NUCLEOTIDE SEQUENCE</scope>
    <source>
        <strain evidence="4">KA19-0412C</strain>
    </source>
</reference>
<protein>
    <submittedName>
        <fullName evidence="4">Ankyrin repeats 3 copies domain-containing</fullName>
    </submittedName>
</protein>
<dbReference type="Gene3D" id="1.25.40.20">
    <property type="entry name" value="Ankyrin repeat-containing domain"/>
    <property type="match status" value="3"/>
</dbReference>